<gene>
    <name evidence="1" type="ORF">NPIL_71031</name>
</gene>
<sequence length="120" mass="13424">MCYTNIAFKVIYVPHKNNTGSFKKNGSELYGFPSSFTSFFSACDDFFPLAHPTLRVTSRIRHVSADYRQITVCESNCSDKALIILLVSPEQDVTHSKVLQVHLSSGRNNAVFFLSPMTAL</sequence>
<name>A0A8X6MUL8_NEPPI</name>
<accession>A0A8X6MUL8</accession>
<reference evidence="1" key="1">
    <citation type="submission" date="2020-08" db="EMBL/GenBank/DDBJ databases">
        <title>Multicomponent nature underlies the extraordinary mechanical properties of spider dragline silk.</title>
        <authorList>
            <person name="Kono N."/>
            <person name="Nakamura H."/>
            <person name="Mori M."/>
            <person name="Yoshida Y."/>
            <person name="Ohtoshi R."/>
            <person name="Malay A.D."/>
            <person name="Moran D.A.P."/>
            <person name="Tomita M."/>
            <person name="Numata K."/>
            <person name="Arakawa K."/>
        </authorList>
    </citation>
    <scope>NUCLEOTIDE SEQUENCE</scope>
</reference>
<protein>
    <submittedName>
        <fullName evidence="1">Uncharacterized protein</fullName>
    </submittedName>
</protein>
<evidence type="ECO:0000313" key="1">
    <source>
        <dbReference type="EMBL" id="GFS78821.1"/>
    </source>
</evidence>
<dbReference type="AlphaFoldDB" id="A0A8X6MUL8"/>
<comment type="caution">
    <text evidence="1">The sequence shown here is derived from an EMBL/GenBank/DDBJ whole genome shotgun (WGS) entry which is preliminary data.</text>
</comment>
<dbReference type="EMBL" id="BMAW01097260">
    <property type="protein sequence ID" value="GFS78821.1"/>
    <property type="molecule type" value="Genomic_DNA"/>
</dbReference>
<dbReference type="Proteomes" id="UP000887013">
    <property type="component" value="Unassembled WGS sequence"/>
</dbReference>
<evidence type="ECO:0000313" key="2">
    <source>
        <dbReference type="Proteomes" id="UP000887013"/>
    </source>
</evidence>
<proteinExistence type="predicted"/>
<organism evidence="1 2">
    <name type="scientific">Nephila pilipes</name>
    <name type="common">Giant wood spider</name>
    <name type="synonym">Nephila maculata</name>
    <dbReference type="NCBI Taxonomy" id="299642"/>
    <lineage>
        <taxon>Eukaryota</taxon>
        <taxon>Metazoa</taxon>
        <taxon>Ecdysozoa</taxon>
        <taxon>Arthropoda</taxon>
        <taxon>Chelicerata</taxon>
        <taxon>Arachnida</taxon>
        <taxon>Araneae</taxon>
        <taxon>Araneomorphae</taxon>
        <taxon>Entelegynae</taxon>
        <taxon>Araneoidea</taxon>
        <taxon>Nephilidae</taxon>
        <taxon>Nephila</taxon>
    </lineage>
</organism>
<keyword evidence="2" id="KW-1185">Reference proteome</keyword>